<keyword evidence="2" id="KW-1185">Reference proteome</keyword>
<comment type="caution">
    <text evidence="1">The sequence shown here is derived from an EMBL/GenBank/DDBJ whole genome shotgun (WGS) entry which is preliminary data.</text>
</comment>
<accession>A0ABU9PSS5</accession>
<dbReference type="RefSeq" id="WP_092394990.1">
    <property type="nucleotide sequence ID" value="NZ_JBANDC010000004.1"/>
</dbReference>
<name>A0ABU9PSS5_9BURK</name>
<protein>
    <submittedName>
        <fullName evidence="1">Panthothenate synthetase</fullName>
    </submittedName>
</protein>
<organism evidence="1 2">
    <name type="scientific">Collimonas rhizosphaerae</name>
    <dbReference type="NCBI Taxonomy" id="3126357"/>
    <lineage>
        <taxon>Bacteria</taxon>
        <taxon>Pseudomonadati</taxon>
        <taxon>Pseudomonadota</taxon>
        <taxon>Betaproteobacteria</taxon>
        <taxon>Burkholderiales</taxon>
        <taxon>Oxalobacteraceae</taxon>
        <taxon>Collimonas</taxon>
    </lineage>
</organism>
<gene>
    <name evidence="1" type="ORF">V8G57_06475</name>
</gene>
<dbReference type="EMBL" id="JBANDC010000004">
    <property type="protein sequence ID" value="MEM4987031.1"/>
    <property type="molecule type" value="Genomic_DNA"/>
</dbReference>
<evidence type="ECO:0000313" key="2">
    <source>
        <dbReference type="Proteomes" id="UP001495910"/>
    </source>
</evidence>
<evidence type="ECO:0000313" key="1">
    <source>
        <dbReference type="EMBL" id="MEM4987031.1"/>
    </source>
</evidence>
<reference evidence="1 2" key="1">
    <citation type="submission" date="2024-02" db="EMBL/GenBank/DDBJ databases">
        <title>Draft genome sequence of Collimonas sp. strain H4R21, an effective mineral-weathering bacterial strain isolated from the beech rhizosphere.</title>
        <authorList>
            <person name="Morin E."/>
            <person name="Uroz S."/>
            <person name="Leveau J.H.J."/>
            <person name="Kumar R."/>
            <person name="Rey M.W."/>
            <person name="Pham J."/>
        </authorList>
    </citation>
    <scope>NUCLEOTIDE SEQUENCE [LARGE SCALE GENOMIC DNA]</scope>
    <source>
        <strain evidence="1 2">H4R21</strain>
    </source>
</reference>
<dbReference type="Proteomes" id="UP001495910">
    <property type="component" value="Unassembled WGS sequence"/>
</dbReference>
<proteinExistence type="predicted"/>
<sequence length="102" mass="11466">MRMLLNVKLPNTEFNAAVRDGSVSSKMGEILEEIKPEAAYFTEQGGQRSALLIVDIDDPAKIPMLAEPWFLTFNANVELKVIMTPEDLKRAGLEELGRKWSM</sequence>